<gene>
    <name evidence="1" type="ORF">MAQA_06133</name>
</gene>
<keyword evidence="2" id="KW-1185">Reference proteome</keyword>
<comment type="caution">
    <text evidence="1">The sequence shown here is derived from an EMBL/GenBank/DDBJ whole genome shotgun (WGS) entry which is preliminary data.</text>
</comment>
<accession>W7AX92</accession>
<sequence>MIKSGKFGIYRGNEYRIISDESDQYYIATRDKNKIDNSFIDKYDSGLYRKSINLNSLDSYYEIEPKAIYHGIHFPVRTKILNHQVCLGTGDANLARKMKFERTDKYFYEKWVSEDEVQIVEVRKDLMLKSE</sequence>
<organism evidence="1 2">
    <name type="scientific">Listeria aquatica FSL S10-1188</name>
    <dbReference type="NCBI Taxonomy" id="1265818"/>
    <lineage>
        <taxon>Bacteria</taxon>
        <taxon>Bacillati</taxon>
        <taxon>Bacillota</taxon>
        <taxon>Bacilli</taxon>
        <taxon>Bacillales</taxon>
        <taxon>Listeriaceae</taxon>
        <taxon>Listeria</taxon>
    </lineage>
</organism>
<dbReference type="AlphaFoldDB" id="W7AX92"/>
<name>W7AX92_9LIST</name>
<reference evidence="1 2" key="1">
    <citation type="journal article" date="2014" name="Int. J. Syst. Evol. Microbiol.">
        <title>Listeria floridensis sp. nov., Listeria aquatica sp. nov., Listeria cornellensis sp. nov., Listeria riparia sp. nov. and Listeria grandensis sp. nov., from agricultural and natural environments.</title>
        <authorList>
            <person name="den Bakker H.C."/>
            <person name="Warchocki S."/>
            <person name="Wright E.M."/>
            <person name="Allred A.F."/>
            <person name="Ahlstrom C."/>
            <person name="Manuel C.S."/>
            <person name="Stasiewicz M.J."/>
            <person name="Burrell A."/>
            <person name="Roof S."/>
            <person name="Strawn L."/>
            <person name="Fortes E.D."/>
            <person name="Nightingale K.K."/>
            <person name="Kephart D."/>
            <person name="Wiedmann M."/>
        </authorList>
    </citation>
    <scope>NUCLEOTIDE SEQUENCE [LARGE SCALE GENOMIC DNA]</scope>
    <source>
        <strain evidence="1 2">FSL S10-1188</strain>
    </source>
</reference>
<dbReference type="Proteomes" id="UP000019246">
    <property type="component" value="Unassembled WGS sequence"/>
</dbReference>
<dbReference type="EMBL" id="AOCG01000006">
    <property type="protein sequence ID" value="EUJ19729.1"/>
    <property type="molecule type" value="Genomic_DNA"/>
</dbReference>
<dbReference type="InterPro" id="IPR017020">
    <property type="entry name" value="UCP033725"/>
</dbReference>
<dbReference type="PIRSF" id="PIRSF033725">
    <property type="entry name" value="UCP033725"/>
    <property type="match status" value="1"/>
</dbReference>
<protein>
    <submittedName>
        <fullName evidence="1">Uncharacterized protein</fullName>
    </submittedName>
</protein>
<evidence type="ECO:0000313" key="2">
    <source>
        <dbReference type="Proteomes" id="UP000019246"/>
    </source>
</evidence>
<proteinExistence type="predicted"/>
<dbReference type="OrthoDB" id="2218409at2"/>
<evidence type="ECO:0000313" key="1">
    <source>
        <dbReference type="EMBL" id="EUJ19729.1"/>
    </source>
</evidence>
<dbReference type="RefSeq" id="WP_036071974.1">
    <property type="nucleotide sequence ID" value="NZ_AOCG01000006.1"/>
</dbReference>
<dbReference type="PATRIC" id="fig|1265818.5.peg.1225"/>